<keyword evidence="2" id="KW-1185">Reference proteome</keyword>
<protein>
    <submittedName>
        <fullName evidence="1">Uncharacterized protein</fullName>
    </submittedName>
</protein>
<reference evidence="1 2" key="1">
    <citation type="submission" date="2023-09" db="EMBL/GenBank/DDBJ databases">
        <authorList>
            <person name="Wang M."/>
        </authorList>
    </citation>
    <scope>NUCLEOTIDE SEQUENCE [LARGE SCALE GENOMIC DNA]</scope>
    <source>
        <strain evidence="1">GT-2023</strain>
        <tissue evidence="1">Liver</tissue>
    </source>
</reference>
<evidence type="ECO:0000313" key="2">
    <source>
        <dbReference type="Proteomes" id="UP001558613"/>
    </source>
</evidence>
<evidence type="ECO:0000313" key="1">
    <source>
        <dbReference type="EMBL" id="KAL1255632.1"/>
    </source>
</evidence>
<comment type="caution">
    <text evidence="1">The sequence shown here is derived from an EMBL/GenBank/DDBJ whole genome shotgun (WGS) entry which is preliminary data.</text>
</comment>
<dbReference type="Proteomes" id="UP001558613">
    <property type="component" value="Unassembled WGS sequence"/>
</dbReference>
<proteinExistence type="predicted"/>
<organism evidence="1 2">
    <name type="scientific">Cirrhinus molitorella</name>
    <name type="common">mud carp</name>
    <dbReference type="NCBI Taxonomy" id="172907"/>
    <lineage>
        <taxon>Eukaryota</taxon>
        <taxon>Metazoa</taxon>
        <taxon>Chordata</taxon>
        <taxon>Craniata</taxon>
        <taxon>Vertebrata</taxon>
        <taxon>Euteleostomi</taxon>
        <taxon>Actinopterygii</taxon>
        <taxon>Neopterygii</taxon>
        <taxon>Teleostei</taxon>
        <taxon>Ostariophysi</taxon>
        <taxon>Cypriniformes</taxon>
        <taxon>Cyprinidae</taxon>
        <taxon>Labeoninae</taxon>
        <taxon>Labeonini</taxon>
        <taxon>Cirrhinus</taxon>
    </lineage>
</organism>
<sequence length="162" mass="17752">MFDIGSEEIGLPYFDRDVLLKNKGLVVKTGRMLKLEGLQGPLLSGMCERTLGGNSETGYWALERARAMAVSSVNTRCPPPLPFLPQPIYPSLPPTFSLQPWCNISSVQLNGDLPQSQPGPCQRYFRARVFPSQTSGDGIVPASMEQSKQPSILTNCPVGLHY</sequence>
<accession>A0ABR3LRW7</accession>
<gene>
    <name evidence="1" type="ORF">QQF64_013693</name>
</gene>
<dbReference type="EMBL" id="JAYMGO010000019">
    <property type="protein sequence ID" value="KAL1255632.1"/>
    <property type="molecule type" value="Genomic_DNA"/>
</dbReference>
<name>A0ABR3LRW7_9TELE</name>